<dbReference type="CDD" id="cd00878">
    <property type="entry name" value="Arf_Arl"/>
    <property type="match status" value="1"/>
</dbReference>
<evidence type="ECO:0008006" key="9">
    <source>
        <dbReference type="Google" id="ProtNLM"/>
    </source>
</evidence>
<comment type="caution">
    <text evidence="7">The sequence shown here is derived from an EMBL/GenBank/DDBJ whole genome shotgun (WGS) entry which is preliminary data.</text>
</comment>
<keyword evidence="3 4" id="KW-0342">GTP-binding</keyword>
<dbReference type="GO" id="GO:0005525">
    <property type="term" value="F:GTP binding"/>
    <property type="evidence" value="ECO:0007669"/>
    <property type="project" value="UniProtKB-KW"/>
</dbReference>
<dbReference type="VEuPathDB" id="FungiDB:AeMF1_016379"/>
<name>A0A6G0XE74_9STRA</name>
<dbReference type="Pfam" id="PF00025">
    <property type="entry name" value="Arf"/>
    <property type="match status" value="1"/>
</dbReference>
<keyword evidence="5" id="KW-0460">Magnesium</keyword>
<dbReference type="InterPro" id="IPR005225">
    <property type="entry name" value="Small_GTP-bd"/>
</dbReference>
<dbReference type="GO" id="GO:0046872">
    <property type="term" value="F:metal ion binding"/>
    <property type="evidence" value="ECO:0007669"/>
    <property type="project" value="UniProtKB-KW"/>
</dbReference>
<accession>A0A6G0XE74</accession>
<reference evidence="7 8" key="1">
    <citation type="submission" date="2019-07" db="EMBL/GenBank/DDBJ databases">
        <title>Genomics analysis of Aphanomyces spp. identifies a new class of oomycete effector associated with host adaptation.</title>
        <authorList>
            <person name="Gaulin E."/>
        </authorList>
    </citation>
    <scope>NUCLEOTIDE SEQUENCE [LARGE SCALE GENOMIC DNA]</scope>
    <source>
        <strain evidence="7 8">ATCC 201684</strain>
    </source>
</reference>
<evidence type="ECO:0000256" key="5">
    <source>
        <dbReference type="PIRSR" id="PIRSR606689-2"/>
    </source>
</evidence>
<evidence type="ECO:0000256" key="1">
    <source>
        <dbReference type="ARBA" id="ARBA00010290"/>
    </source>
</evidence>
<dbReference type="Gene3D" id="3.40.50.300">
    <property type="entry name" value="P-loop containing nucleotide triphosphate hydrolases"/>
    <property type="match status" value="1"/>
</dbReference>
<keyword evidence="8" id="KW-1185">Reference proteome</keyword>
<keyword evidence="2 4" id="KW-0547">Nucleotide-binding</keyword>
<dbReference type="FunFam" id="3.40.50.300:FF:000412">
    <property type="entry name" value="ADP-ribosylation factor 1"/>
    <property type="match status" value="1"/>
</dbReference>
<dbReference type="Proteomes" id="UP000481153">
    <property type="component" value="Unassembled WGS sequence"/>
</dbReference>
<protein>
    <recommendedName>
        <fullName evidence="9">ADP-ribosylation factor</fullName>
    </recommendedName>
</protein>
<sequence length="176" mass="19541">MGACCGHLFGDKDARVMIVGLDNAGKTTLLYQYLGFPGPSTKTVGSNIETLELNHQLYTAWDHSGQDKVRPLWRLYTQNTRALIFVVDATDTARLDQAAKELKQIAAEEELENVPVLMYANKQDIKGAMSGPAIEKRLAMDQLHQKRWHVQPSSATTGRGVIDGMEWLASALKSKR</sequence>
<evidence type="ECO:0000313" key="8">
    <source>
        <dbReference type="Proteomes" id="UP000481153"/>
    </source>
</evidence>
<keyword evidence="5" id="KW-0479">Metal-binding</keyword>
<dbReference type="PANTHER" id="PTHR11711">
    <property type="entry name" value="ADP RIBOSYLATION FACTOR-RELATED"/>
    <property type="match status" value="1"/>
</dbReference>
<evidence type="ECO:0000256" key="4">
    <source>
        <dbReference type="PIRSR" id="PIRSR606689-1"/>
    </source>
</evidence>
<dbReference type="InterPro" id="IPR024156">
    <property type="entry name" value="Small_GTPase_ARF"/>
</dbReference>
<feature type="binding site" evidence="5">
    <location>
        <position position="27"/>
    </location>
    <ligand>
        <name>Mg(2+)</name>
        <dbReference type="ChEBI" id="CHEBI:18420"/>
    </ligand>
</feature>
<dbReference type="SUPFAM" id="SSF52540">
    <property type="entry name" value="P-loop containing nucleoside triphosphate hydrolases"/>
    <property type="match status" value="1"/>
</dbReference>
<feature type="binding site" evidence="4">
    <location>
        <position position="65"/>
    </location>
    <ligand>
        <name>GTP</name>
        <dbReference type="ChEBI" id="CHEBI:37565"/>
    </ligand>
</feature>
<dbReference type="GO" id="GO:0030010">
    <property type="term" value="P:establishment of cell polarity"/>
    <property type="evidence" value="ECO:0007669"/>
    <property type="project" value="UniProtKB-ARBA"/>
</dbReference>
<dbReference type="NCBIfam" id="TIGR00231">
    <property type="entry name" value="small_GTP"/>
    <property type="match status" value="1"/>
</dbReference>
<feature type="binding site" evidence="4">
    <location>
        <begin position="121"/>
        <end position="124"/>
    </location>
    <ligand>
        <name>GTP</name>
        <dbReference type="ChEBI" id="CHEBI:37565"/>
    </ligand>
</feature>
<dbReference type="InterPro" id="IPR027417">
    <property type="entry name" value="P-loop_NTPase"/>
</dbReference>
<feature type="binding site" evidence="4">
    <location>
        <begin position="20"/>
        <end position="27"/>
    </location>
    <ligand>
        <name>GTP</name>
        <dbReference type="ChEBI" id="CHEBI:37565"/>
    </ligand>
</feature>
<dbReference type="EMBL" id="VJMJ01000073">
    <property type="protein sequence ID" value="KAF0738536.1"/>
    <property type="molecule type" value="Genomic_DNA"/>
</dbReference>
<evidence type="ECO:0000256" key="3">
    <source>
        <dbReference type="ARBA" id="ARBA00023134"/>
    </source>
</evidence>
<gene>
    <name evidence="7" type="ORF">Ae201684_005648</name>
</gene>
<dbReference type="PROSITE" id="PS51417">
    <property type="entry name" value="ARF"/>
    <property type="match status" value="1"/>
</dbReference>
<dbReference type="SMART" id="SM00177">
    <property type="entry name" value="ARF"/>
    <property type="match status" value="1"/>
</dbReference>
<feature type="binding site" evidence="5">
    <location>
        <position position="43"/>
    </location>
    <ligand>
        <name>Mg(2+)</name>
        <dbReference type="ChEBI" id="CHEBI:18420"/>
    </ligand>
</feature>
<comment type="similarity">
    <text evidence="1 6">Belongs to the small GTPase superfamily. Arf family.</text>
</comment>
<dbReference type="InterPro" id="IPR006689">
    <property type="entry name" value="Small_GTPase_ARF/SAR"/>
</dbReference>
<evidence type="ECO:0000256" key="6">
    <source>
        <dbReference type="RuleBase" id="RU003925"/>
    </source>
</evidence>
<evidence type="ECO:0000313" key="7">
    <source>
        <dbReference type="EMBL" id="KAF0738536.1"/>
    </source>
</evidence>
<proteinExistence type="inferred from homology"/>
<evidence type="ECO:0000256" key="2">
    <source>
        <dbReference type="ARBA" id="ARBA00022741"/>
    </source>
</evidence>
<dbReference type="PRINTS" id="PR00328">
    <property type="entry name" value="SAR1GTPBP"/>
</dbReference>
<dbReference type="SMART" id="SM00178">
    <property type="entry name" value="SAR"/>
    <property type="match status" value="1"/>
</dbReference>
<dbReference type="AlphaFoldDB" id="A0A6G0XE74"/>
<organism evidence="7 8">
    <name type="scientific">Aphanomyces euteiches</name>
    <dbReference type="NCBI Taxonomy" id="100861"/>
    <lineage>
        <taxon>Eukaryota</taxon>
        <taxon>Sar</taxon>
        <taxon>Stramenopiles</taxon>
        <taxon>Oomycota</taxon>
        <taxon>Saprolegniomycetes</taxon>
        <taxon>Saprolegniales</taxon>
        <taxon>Verrucalvaceae</taxon>
        <taxon>Aphanomyces</taxon>
    </lineage>
</organism>
<dbReference type="GO" id="GO:0003924">
    <property type="term" value="F:GTPase activity"/>
    <property type="evidence" value="ECO:0007669"/>
    <property type="project" value="InterPro"/>
</dbReference>